<dbReference type="InParanoid" id="A0A1X7SYE9"/>
<accession>A0A1X7SYE9</accession>
<organism evidence="1">
    <name type="scientific">Amphimedon queenslandica</name>
    <name type="common">Sponge</name>
    <dbReference type="NCBI Taxonomy" id="400682"/>
    <lineage>
        <taxon>Eukaryota</taxon>
        <taxon>Metazoa</taxon>
        <taxon>Porifera</taxon>
        <taxon>Demospongiae</taxon>
        <taxon>Heteroscleromorpha</taxon>
        <taxon>Haplosclerida</taxon>
        <taxon>Niphatidae</taxon>
        <taxon>Amphimedon</taxon>
    </lineage>
</organism>
<protein>
    <submittedName>
        <fullName evidence="1">Uncharacterized protein</fullName>
    </submittedName>
</protein>
<sequence>MTALLVSSHQISYHILLNELFWLIYKLQLCHRKMSISQTLQFTVLKFVKNFKVTMH</sequence>
<name>A0A1X7SYE9_AMPQE</name>
<reference evidence="1" key="1">
    <citation type="submission" date="2017-05" db="UniProtKB">
        <authorList>
            <consortium name="EnsemblMetazoa"/>
        </authorList>
    </citation>
    <scope>IDENTIFICATION</scope>
</reference>
<proteinExistence type="predicted"/>
<evidence type="ECO:0000313" key="1">
    <source>
        <dbReference type="EnsemblMetazoa" id="Aqu2.1.07161_001"/>
    </source>
</evidence>
<dbReference type="AlphaFoldDB" id="A0A1X7SYE9"/>
<dbReference type="EnsemblMetazoa" id="Aqu2.1.07161_001">
    <property type="protein sequence ID" value="Aqu2.1.07161_001"/>
    <property type="gene ID" value="Aqu2.1.07161"/>
</dbReference>